<sequence length="93" mass="10321">MDVLSKGISSFANVLPETNTIRAIAYKSVPPTQSTTTFFHDNNSPQTISLNPKPPKPFPRRALLNKASLLKPNPTHFLPLHKMKFLHAIITSS</sequence>
<evidence type="ECO:0000313" key="1">
    <source>
        <dbReference type="EMBL" id="KAB1226615.1"/>
    </source>
</evidence>
<dbReference type="Proteomes" id="UP000516437">
    <property type="component" value="Chromosome 1"/>
</dbReference>
<gene>
    <name evidence="1" type="ORF">CJ030_MR1G027502</name>
</gene>
<name>A0A6A1WMQ8_9ROSI</name>
<comment type="caution">
    <text evidence="1">The sequence shown here is derived from an EMBL/GenBank/DDBJ whole genome shotgun (WGS) entry which is preliminary data.</text>
</comment>
<dbReference type="EMBL" id="RXIC02000019">
    <property type="protein sequence ID" value="KAB1226615.1"/>
    <property type="molecule type" value="Genomic_DNA"/>
</dbReference>
<evidence type="ECO:0000313" key="2">
    <source>
        <dbReference type="Proteomes" id="UP000516437"/>
    </source>
</evidence>
<proteinExistence type="predicted"/>
<protein>
    <submittedName>
        <fullName evidence="1">Uncharacterized protein</fullName>
    </submittedName>
</protein>
<reference evidence="1 2" key="1">
    <citation type="journal article" date="2019" name="Plant Biotechnol. J.">
        <title>The red bayberry genome and genetic basis of sex determination.</title>
        <authorList>
            <person name="Jia H.M."/>
            <person name="Jia H.J."/>
            <person name="Cai Q.L."/>
            <person name="Wang Y."/>
            <person name="Zhao H.B."/>
            <person name="Yang W.F."/>
            <person name="Wang G.Y."/>
            <person name="Li Y.H."/>
            <person name="Zhan D.L."/>
            <person name="Shen Y.T."/>
            <person name="Niu Q.F."/>
            <person name="Chang L."/>
            <person name="Qiu J."/>
            <person name="Zhao L."/>
            <person name="Xie H.B."/>
            <person name="Fu W.Y."/>
            <person name="Jin J."/>
            <person name="Li X.W."/>
            <person name="Jiao Y."/>
            <person name="Zhou C.C."/>
            <person name="Tu T."/>
            <person name="Chai C.Y."/>
            <person name="Gao J.L."/>
            <person name="Fan L.J."/>
            <person name="van de Weg E."/>
            <person name="Wang J.Y."/>
            <person name="Gao Z.S."/>
        </authorList>
    </citation>
    <scope>NUCLEOTIDE SEQUENCE [LARGE SCALE GENOMIC DNA]</scope>
    <source>
        <tissue evidence="1">Leaves</tissue>
    </source>
</reference>
<organism evidence="1 2">
    <name type="scientific">Morella rubra</name>
    <name type="common">Chinese bayberry</name>
    <dbReference type="NCBI Taxonomy" id="262757"/>
    <lineage>
        <taxon>Eukaryota</taxon>
        <taxon>Viridiplantae</taxon>
        <taxon>Streptophyta</taxon>
        <taxon>Embryophyta</taxon>
        <taxon>Tracheophyta</taxon>
        <taxon>Spermatophyta</taxon>
        <taxon>Magnoliopsida</taxon>
        <taxon>eudicotyledons</taxon>
        <taxon>Gunneridae</taxon>
        <taxon>Pentapetalae</taxon>
        <taxon>rosids</taxon>
        <taxon>fabids</taxon>
        <taxon>Fagales</taxon>
        <taxon>Myricaceae</taxon>
        <taxon>Morella</taxon>
    </lineage>
</organism>
<keyword evidence="2" id="KW-1185">Reference proteome</keyword>
<accession>A0A6A1WMQ8</accession>
<dbReference type="AlphaFoldDB" id="A0A6A1WMQ8"/>